<sequence>MTLAFLIIRASASCLKHCLRRNASQHISDCHC</sequence>
<evidence type="ECO:0000313" key="1">
    <source>
        <dbReference type="EMBL" id="MBX39789.1"/>
    </source>
</evidence>
<reference evidence="1" key="1">
    <citation type="submission" date="2018-02" db="EMBL/GenBank/DDBJ databases">
        <title>Rhizophora mucronata_Transcriptome.</title>
        <authorList>
            <person name="Meera S.P."/>
            <person name="Sreeshan A."/>
            <person name="Augustine A."/>
        </authorList>
    </citation>
    <scope>NUCLEOTIDE SEQUENCE</scope>
    <source>
        <tissue evidence="1">Leaf</tissue>
    </source>
</reference>
<proteinExistence type="predicted"/>
<organism evidence="1">
    <name type="scientific">Rhizophora mucronata</name>
    <name type="common">Asiatic mangrove</name>
    <dbReference type="NCBI Taxonomy" id="61149"/>
    <lineage>
        <taxon>Eukaryota</taxon>
        <taxon>Viridiplantae</taxon>
        <taxon>Streptophyta</taxon>
        <taxon>Embryophyta</taxon>
        <taxon>Tracheophyta</taxon>
        <taxon>Spermatophyta</taxon>
        <taxon>Magnoliopsida</taxon>
        <taxon>eudicotyledons</taxon>
        <taxon>Gunneridae</taxon>
        <taxon>Pentapetalae</taxon>
        <taxon>rosids</taxon>
        <taxon>fabids</taxon>
        <taxon>Malpighiales</taxon>
        <taxon>Rhizophoraceae</taxon>
        <taxon>Rhizophora</taxon>
    </lineage>
</organism>
<accession>A0A2P2NBD8</accession>
<name>A0A2P2NBD8_RHIMU</name>
<dbReference type="AlphaFoldDB" id="A0A2P2NBD8"/>
<protein>
    <submittedName>
        <fullName evidence="1">Uncharacterized protein</fullName>
    </submittedName>
</protein>
<dbReference type="EMBL" id="GGEC01059305">
    <property type="protein sequence ID" value="MBX39789.1"/>
    <property type="molecule type" value="Transcribed_RNA"/>
</dbReference>